<sequence>MILVDSAMYETPVFIFTIIRIITHHAFPITSAGESISPIDAAIFLREW</sequence>
<protein>
    <submittedName>
        <fullName evidence="2">Uncharacterized protein</fullName>
    </submittedName>
</protein>
<accession>A0A0M3IFE8</accession>
<proteinExistence type="predicted"/>
<evidence type="ECO:0000313" key="2">
    <source>
        <dbReference type="WBParaSite" id="ALUE_0001693201-mRNA-1"/>
    </source>
</evidence>
<name>A0A0M3IFE8_ASCLU</name>
<dbReference type="Proteomes" id="UP000036681">
    <property type="component" value="Unplaced"/>
</dbReference>
<evidence type="ECO:0000313" key="1">
    <source>
        <dbReference type="Proteomes" id="UP000036681"/>
    </source>
</evidence>
<keyword evidence="1" id="KW-1185">Reference proteome</keyword>
<reference evidence="2" key="1">
    <citation type="submission" date="2017-02" db="UniProtKB">
        <authorList>
            <consortium name="WormBaseParasite"/>
        </authorList>
    </citation>
    <scope>IDENTIFICATION</scope>
</reference>
<dbReference type="WBParaSite" id="ALUE_0001693201-mRNA-1">
    <property type="protein sequence ID" value="ALUE_0001693201-mRNA-1"/>
    <property type="gene ID" value="ALUE_0001693201"/>
</dbReference>
<dbReference type="AlphaFoldDB" id="A0A0M3IFE8"/>
<organism evidence="1 2">
    <name type="scientific">Ascaris lumbricoides</name>
    <name type="common">Giant roundworm</name>
    <dbReference type="NCBI Taxonomy" id="6252"/>
    <lineage>
        <taxon>Eukaryota</taxon>
        <taxon>Metazoa</taxon>
        <taxon>Ecdysozoa</taxon>
        <taxon>Nematoda</taxon>
        <taxon>Chromadorea</taxon>
        <taxon>Rhabditida</taxon>
        <taxon>Spirurina</taxon>
        <taxon>Ascaridomorpha</taxon>
        <taxon>Ascaridoidea</taxon>
        <taxon>Ascarididae</taxon>
        <taxon>Ascaris</taxon>
    </lineage>
</organism>